<gene>
    <name evidence="3" type="ORF">CHUDEA1_1480</name>
    <name evidence="4" type="ORF">GY17_00001152</name>
</gene>
<feature type="region of interest" description="Disordered" evidence="1">
    <location>
        <begin position="165"/>
        <end position="185"/>
    </location>
</feature>
<proteinExistence type="predicted"/>
<dbReference type="Proteomes" id="UP001429100">
    <property type="component" value="Unassembled WGS sequence"/>
</dbReference>
<organism evidence="3">
    <name type="scientific">Cryptosporidium hominis</name>
    <dbReference type="NCBI Taxonomy" id="237895"/>
    <lineage>
        <taxon>Eukaryota</taxon>
        <taxon>Sar</taxon>
        <taxon>Alveolata</taxon>
        <taxon>Apicomplexa</taxon>
        <taxon>Conoidasida</taxon>
        <taxon>Coccidia</taxon>
        <taxon>Eucoccidiorida</taxon>
        <taxon>Eimeriorina</taxon>
        <taxon>Cryptosporidiidae</taxon>
        <taxon>Cryptosporidium</taxon>
    </lineage>
</organism>
<feature type="compositionally biased region" description="Low complexity" evidence="1">
    <location>
        <begin position="175"/>
        <end position="185"/>
    </location>
</feature>
<feature type="transmembrane region" description="Helical" evidence="2">
    <location>
        <begin position="72"/>
        <end position="91"/>
    </location>
</feature>
<dbReference type="VEuPathDB" id="CryptoDB:CHUDEA1_1480"/>
<evidence type="ECO:0000256" key="2">
    <source>
        <dbReference type="SAM" id="Phobius"/>
    </source>
</evidence>
<dbReference type="AlphaFoldDB" id="A0A0S4TAS5"/>
<dbReference type="VEuPathDB" id="CryptoDB:ChTU502y2012_411g0085"/>
<keyword evidence="2" id="KW-0472">Membrane</keyword>
<dbReference type="VEuPathDB" id="CryptoDB:GY17_00001152"/>
<name>A0A0S4TAS5_CRYHO</name>
<evidence type="ECO:0000313" key="3">
    <source>
        <dbReference type="EMBL" id="CUV04090.1"/>
    </source>
</evidence>
<feature type="transmembrane region" description="Helical" evidence="2">
    <location>
        <begin position="24"/>
        <end position="52"/>
    </location>
</feature>
<evidence type="ECO:0000313" key="5">
    <source>
        <dbReference type="Proteomes" id="UP001429100"/>
    </source>
</evidence>
<dbReference type="OrthoDB" id="341836at2759"/>
<keyword evidence="2" id="KW-1133">Transmembrane helix</keyword>
<evidence type="ECO:0000313" key="4">
    <source>
        <dbReference type="EMBL" id="PPS97036.1"/>
    </source>
</evidence>
<keyword evidence="5" id="KW-1185">Reference proteome</keyword>
<dbReference type="VEuPathDB" id="CryptoDB:Chro.10171"/>
<dbReference type="EMBL" id="LN877947">
    <property type="protein sequence ID" value="CUV04090.1"/>
    <property type="molecule type" value="Genomic_DNA"/>
</dbReference>
<evidence type="ECO:0000256" key="1">
    <source>
        <dbReference type="SAM" id="MobiDB-lite"/>
    </source>
</evidence>
<reference evidence="4 5" key="3">
    <citation type="submission" date="2017-10" db="EMBL/GenBank/DDBJ databases">
        <title>Consistent, comparative and evidence-based genome annotation and re-annotation for the closely-related species, Cryptosporidium parvum, C. hominis and C. tyzzeri.</title>
        <authorList>
            <person name="Baptista R.P."/>
            <person name="Li Y."/>
            <person name="Sateriale A."/>
            <person name="Striepen B."/>
            <person name="Kissinger J.C."/>
        </authorList>
    </citation>
    <scope>NUCLEOTIDE SEQUENCE [LARGE SCALE GENOMIC DNA]</scope>
    <source>
        <strain evidence="4">30976</strain>
    </source>
</reference>
<feature type="transmembrane region" description="Helical" evidence="2">
    <location>
        <begin position="112"/>
        <end position="133"/>
    </location>
</feature>
<keyword evidence="2" id="KW-0812">Transmembrane</keyword>
<dbReference type="Proteomes" id="UP000199752">
    <property type="component" value="Chromosome 1"/>
</dbReference>
<dbReference type="EMBL" id="JTAI01000044">
    <property type="protein sequence ID" value="PPS97036.1"/>
    <property type="molecule type" value="Genomic_DNA"/>
</dbReference>
<sequence>MFTYSVLGFSYRAEETPFTKKLKYALAFILVLQLIVLLMRVVTLTDVISTFFEGWMIYLGYVVYTEKSPCAFFLFITISFVRGILLSLIAFEWIKRNTLVFSEIKLVDKLKFAITIATPVLSILACIISYNIFKNIHFVEETDELLNQFINPWNGANTGALANENTASGANEAGNPSTTNINISNTSAPSPVMYTPFTGKSYKLSDISSSSNSAAGQAGNYPIYKGT</sequence>
<reference evidence="3" key="2">
    <citation type="submission" date="2015-08" db="EMBL/GenBank/DDBJ databases">
        <authorList>
            <person name="Babu N.S."/>
            <person name="Beckwith C.J."/>
            <person name="Beseler K.G."/>
            <person name="Brison A."/>
            <person name="Carone J.V."/>
            <person name="Caskin T.P."/>
            <person name="Diamond M."/>
            <person name="Durham M.E."/>
            <person name="Foxe J.M."/>
            <person name="Go M."/>
            <person name="Henderson B.A."/>
            <person name="Jones I.B."/>
            <person name="McGettigan J.A."/>
            <person name="Micheletti S.J."/>
            <person name="Nasrallah M.E."/>
            <person name="Ortiz D."/>
            <person name="Piller C.R."/>
            <person name="Privatt S.R."/>
            <person name="Schneider S.L."/>
            <person name="Sharp S."/>
            <person name="Smith T.C."/>
            <person name="Stanton J.D."/>
            <person name="Ullery H.E."/>
            <person name="Wilson R.J."/>
            <person name="Serrano M.G."/>
            <person name="Buck G."/>
            <person name="Lee V."/>
            <person name="Wang Y."/>
            <person name="Carvalho R."/>
            <person name="Voegtly L."/>
            <person name="Shi R."/>
            <person name="Duckworth R."/>
            <person name="Johnson A."/>
            <person name="Loviza R."/>
            <person name="Walstead R."/>
            <person name="Shah Z."/>
            <person name="Kiflezghi M."/>
            <person name="Wade K."/>
            <person name="Ball S.L."/>
            <person name="Bradley K.W."/>
            <person name="Asai D.J."/>
            <person name="Bowman C.A."/>
            <person name="Russell D.A."/>
            <person name="Pope W.H."/>
            <person name="Jacobs-Sera D."/>
            <person name="Hendrix R.W."/>
            <person name="Hatfull G.F."/>
        </authorList>
    </citation>
    <scope>NUCLEOTIDE SEQUENCE [LARGE SCALE GENOMIC DNA]</scope>
</reference>
<reference evidence="4 5" key="1">
    <citation type="submission" date="2014-11" db="EMBL/GenBank/DDBJ databases">
        <title>Comparative genomic analysis of Cryptosporidium hominis reveals occurrence of genetic recombination in virulent subtypes.</title>
        <authorList>
            <person name="Guo Y."/>
            <person name="Tang K."/>
            <person name="Frace M."/>
            <person name="Li N."/>
            <person name="Roellig D.M."/>
            <person name="Sammons S."/>
            <person name="Knipe K."/>
            <person name="Rowe L."/>
            <person name="Feng Y."/>
            <person name="Xiao L."/>
        </authorList>
    </citation>
    <scope>NUCLEOTIDE SEQUENCE [LARGE SCALE GENOMIC DNA]</scope>
    <source>
        <strain evidence="4">30976</strain>
    </source>
</reference>
<protein>
    <submittedName>
        <fullName evidence="3">Uncharacterized protein</fullName>
    </submittedName>
</protein>
<accession>A0A0S4TAS5</accession>